<evidence type="ECO:0000256" key="1">
    <source>
        <dbReference type="SAM" id="MobiDB-lite"/>
    </source>
</evidence>
<dbReference type="GO" id="GO:0008104">
    <property type="term" value="P:intracellular protein localization"/>
    <property type="evidence" value="ECO:0007669"/>
    <property type="project" value="TreeGrafter"/>
</dbReference>
<comment type="caution">
    <text evidence="4">The sequence shown here is derived from an EMBL/GenBank/DDBJ whole genome shotgun (WGS) entry which is preliminary data.</text>
</comment>
<dbReference type="GO" id="GO:0016020">
    <property type="term" value="C:membrane"/>
    <property type="evidence" value="ECO:0007669"/>
    <property type="project" value="TreeGrafter"/>
</dbReference>
<dbReference type="InterPro" id="IPR011993">
    <property type="entry name" value="PH-like_dom_sf"/>
</dbReference>
<dbReference type="SUPFAM" id="SSF81837">
    <property type="entry name" value="BEACH domain"/>
    <property type="match status" value="1"/>
</dbReference>
<dbReference type="InterPro" id="IPR023362">
    <property type="entry name" value="PH-BEACH_dom"/>
</dbReference>
<feature type="domain" description="BEACH" evidence="2">
    <location>
        <begin position="219"/>
        <end position="502"/>
    </location>
</feature>
<evidence type="ECO:0000313" key="4">
    <source>
        <dbReference type="EMBL" id="EWM27782.1"/>
    </source>
</evidence>
<dbReference type="PROSITE" id="PS51783">
    <property type="entry name" value="PH_BEACH"/>
    <property type="match status" value="1"/>
</dbReference>
<dbReference type="SMART" id="SM01026">
    <property type="entry name" value="Beach"/>
    <property type="match status" value="1"/>
</dbReference>
<protein>
    <submittedName>
        <fullName evidence="4">BEACH domain protein</fullName>
    </submittedName>
</protein>
<dbReference type="PANTHER" id="PTHR13743">
    <property type="entry name" value="BEIGE/BEACH-RELATED"/>
    <property type="match status" value="1"/>
</dbReference>
<dbReference type="Gene3D" id="2.30.29.30">
    <property type="entry name" value="Pleckstrin-homology domain (PH domain)/Phosphotyrosine-binding domain (PTB)"/>
    <property type="match status" value="1"/>
</dbReference>
<feature type="region of interest" description="Disordered" evidence="1">
    <location>
        <begin position="469"/>
        <end position="502"/>
    </location>
</feature>
<feature type="region of interest" description="Disordered" evidence="1">
    <location>
        <begin position="1"/>
        <end position="43"/>
    </location>
</feature>
<dbReference type="Proteomes" id="UP000019335">
    <property type="component" value="Chromosome 6"/>
</dbReference>
<gene>
    <name evidence="4" type="ORF">Naga_101232g1</name>
</gene>
<sequence>MASDGEEAAGTGTGSDEMGRTGGGHARGARVRATMKASVRRPRNGAIRSMVPLPEDFAPFPILAPSVTDGTGGRTDGSEERMMGKARGAVSQGWHPCEVIRPLTVTPGVCQLHDGGLCFLRPAPLPSLPSTLRSRRRRRAGPLQSFPSTLIPLPSILALFPRRYQQQDAIALELFLEDHTSLFLNFHTQAAALSVSKHVQNHHPPVLAPRLNLSPRRLLVHAKTAHGHSLTQAWVRREISNFEYLACVNAAAGRTHNDLSQYPVFPWILADYTSEVLNLNDPHTFRDLKWPMGAQTETARQRLQDRYAALREGYGEACFAGDSGSSLPPFHHGSHYSNAAFVLWYLLRLEPFTSLHREFHSGHFDLPDRQFRSLRTAYQGCVTNPNDVKELIPEFFCLPEFLSNVNRVSLGRTQSGDEVGDVELPPWAHGSVDDFVRMHREALESEFVSAHLHHWIDLVFGYKQRPPFLPSPSSSSSTLSAALRPRREGETPPPRARCGRLQ</sequence>
<feature type="compositionally biased region" description="Low complexity" evidence="1">
    <location>
        <begin position="471"/>
        <end position="483"/>
    </location>
</feature>
<dbReference type="PROSITE" id="PS50197">
    <property type="entry name" value="BEACH"/>
    <property type="match status" value="1"/>
</dbReference>
<dbReference type="GO" id="GO:0019901">
    <property type="term" value="F:protein kinase binding"/>
    <property type="evidence" value="ECO:0007669"/>
    <property type="project" value="TreeGrafter"/>
</dbReference>
<dbReference type="Pfam" id="PF02138">
    <property type="entry name" value="Beach"/>
    <property type="match status" value="1"/>
</dbReference>
<evidence type="ECO:0000259" key="2">
    <source>
        <dbReference type="PROSITE" id="PS50197"/>
    </source>
</evidence>
<dbReference type="InterPro" id="IPR050865">
    <property type="entry name" value="BEACH_Domain"/>
</dbReference>
<organism evidence="4 5">
    <name type="scientific">Nannochloropsis gaditana</name>
    <dbReference type="NCBI Taxonomy" id="72520"/>
    <lineage>
        <taxon>Eukaryota</taxon>
        <taxon>Sar</taxon>
        <taxon>Stramenopiles</taxon>
        <taxon>Ochrophyta</taxon>
        <taxon>Eustigmatophyceae</taxon>
        <taxon>Eustigmatales</taxon>
        <taxon>Monodopsidaceae</taxon>
        <taxon>Nannochloropsis</taxon>
    </lineage>
</organism>
<dbReference type="InterPro" id="IPR000409">
    <property type="entry name" value="BEACH_dom"/>
</dbReference>
<dbReference type="GO" id="GO:0005829">
    <property type="term" value="C:cytosol"/>
    <property type="evidence" value="ECO:0007669"/>
    <property type="project" value="TreeGrafter"/>
</dbReference>
<dbReference type="InterPro" id="IPR036372">
    <property type="entry name" value="BEACH_dom_sf"/>
</dbReference>
<evidence type="ECO:0000259" key="3">
    <source>
        <dbReference type="PROSITE" id="PS51783"/>
    </source>
</evidence>
<dbReference type="Gene3D" id="1.10.1540.10">
    <property type="entry name" value="BEACH domain"/>
    <property type="match status" value="1"/>
</dbReference>
<dbReference type="CDD" id="cd06071">
    <property type="entry name" value="Beach"/>
    <property type="match status" value="1"/>
</dbReference>
<name>W7TNX8_9STRA</name>
<dbReference type="PANTHER" id="PTHR13743:SF112">
    <property type="entry name" value="BEACH DOMAIN-CONTAINING PROTEIN"/>
    <property type="match status" value="1"/>
</dbReference>
<feature type="domain" description="BEACH-type PH" evidence="3">
    <location>
        <begin position="86"/>
        <end position="200"/>
    </location>
</feature>
<dbReference type="Pfam" id="PF14844">
    <property type="entry name" value="PH_BEACH"/>
    <property type="match status" value="1"/>
</dbReference>
<dbReference type="AlphaFoldDB" id="W7TNX8"/>
<proteinExistence type="predicted"/>
<accession>W7TNX8</accession>
<reference evidence="4 5" key="1">
    <citation type="journal article" date="2014" name="Mol. Plant">
        <title>Chromosome Scale Genome Assembly and Transcriptome Profiling of Nannochloropsis gaditana in Nitrogen Depletion.</title>
        <authorList>
            <person name="Corteggiani Carpinelli E."/>
            <person name="Telatin A."/>
            <person name="Vitulo N."/>
            <person name="Forcato C."/>
            <person name="D'Angelo M."/>
            <person name="Schiavon R."/>
            <person name="Vezzi A."/>
            <person name="Giacometti G.M."/>
            <person name="Morosinotto T."/>
            <person name="Valle G."/>
        </authorList>
    </citation>
    <scope>NUCLEOTIDE SEQUENCE [LARGE SCALE GENOMIC DNA]</scope>
    <source>
        <strain evidence="4 5">B-31</strain>
    </source>
</reference>
<keyword evidence="5" id="KW-1185">Reference proteome</keyword>
<dbReference type="EMBL" id="AZIL01000409">
    <property type="protein sequence ID" value="EWM27782.1"/>
    <property type="molecule type" value="Genomic_DNA"/>
</dbReference>
<evidence type="ECO:0000313" key="5">
    <source>
        <dbReference type="Proteomes" id="UP000019335"/>
    </source>
</evidence>
<dbReference type="SUPFAM" id="SSF50729">
    <property type="entry name" value="PH domain-like"/>
    <property type="match status" value="1"/>
</dbReference>
<dbReference type="OrthoDB" id="26681at2759"/>